<dbReference type="SMART" id="SM00355">
    <property type="entry name" value="ZnF_C2H2"/>
    <property type="match status" value="5"/>
</dbReference>
<keyword evidence="9" id="KW-0472">Membrane</keyword>
<feature type="domain" description="C2H2-type" evidence="10">
    <location>
        <begin position="139"/>
        <end position="166"/>
    </location>
</feature>
<keyword evidence="6" id="KW-0539">Nucleus</keyword>
<dbReference type="GO" id="GO:0008270">
    <property type="term" value="F:zinc ion binding"/>
    <property type="evidence" value="ECO:0007669"/>
    <property type="project" value="UniProtKB-KW"/>
</dbReference>
<name>A0A8C6UMT7_9GOBI</name>
<keyword evidence="2" id="KW-0479">Metal-binding</keyword>
<feature type="transmembrane region" description="Helical" evidence="9">
    <location>
        <begin position="74"/>
        <end position="93"/>
    </location>
</feature>
<keyword evidence="3" id="KW-0677">Repeat</keyword>
<evidence type="ECO:0000256" key="2">
    <source>
        <dbReference type="ARBA" id="ARBA00022723"/>
    </source>
</evidence>
<feature type="domain" description="C2H2-type" evidence="10">
    <location>
        <begin position="414"/>
        <end position="441"/>
    </location>
</feature>
<organism evidence="11 12">
    <name type="scientific">Neogobius melanostomus</name>
    <name type="common">round goby</name>
    <dbReference type="NCBI Taxonomy" id="47308"/>
    <lineage>
        <taxon>Eukaryota</taxon>
        <taxon>Metazoa</taxon>
        <taxon>Chordata</taxon>
        <taxon>Craniata</taxon>
        <taxon>Vertebrata</taxon>
        <taxon>Euteleostomi</taxon>
        <taxon>Actinopterygii</taxon>
        <taxon>Neopterygii</taxon>
        <taxon>Teleostei</taxon>
        <taxon>Neoteleostei</taxon>
        <taxon>Acanthomorphata</taxon>
        <taxon>Gobiaria</taxon>
        <taxon>Gobiiformes</taxon>
        <taxon>Gobioidei</taxon>
        <taxon>Gobiidae</taxon>
        <taxon>Benthophilinae</taxon>
        <taxon>Neogobiini</taxon>
        <taxon>Neogobius</taxon>
    </lineage>
</organism>
<feature type="compositionally biased region" description="Low complexity" evidence="8">
    <location>
        <begin position="43"/>
        <end position="57"/>
    </location>
</feature>
<evidence type="ECO:0000256" key="1">
    <source>
        <dbReference type="ARBA" id="ARBA00004123"/>
    </source>
</evidence>
<evidence type="ECO:0000256" key="5">
    <source>
        <dbReference type="ARBA" id="ARBA00022833"/>
    </source>
</evidence>
<evidence type="ECO:0000313" key="11">
    <source>
        <dbReference type="Ensembl" id="ENSNMLP00000038831.1"/>
    </source>
</evidence>
<dbReference type="SUPFAM" id="SSF57667">
    <property type="entry name" value="beta-beta-alpha zinc fingers"/>
    <property type="match status" value="2"/>
</dbReference>
<evidence type="ECO:0000313" key="12">
    <source>
        <dbReference type="Proteomes" id="UP000694523"/>
    </source>
</evidence>
<evidence type="ECO:0000256" key="7">
    <source>
        <dbReference type="PROSITE-ProRule" id="PRU00042"/>
    </source>
</evidence>
<dbReference type="PROSITE" id="PS50157">
    <property type="entry name" value="ZINC_FINGER_C2H2_2"/>
    <property type="match status" value="3"/>
</dbReference>
<feature type="region of interest" description="Disordered" evidence="8">
    <location>
        <begin position="163"/>
        <end position="260"/>
    </location>
</feature>
<evidence type="ECO:0000259" key="10">
    <source>
        <dbReference type="PROSITE" id="PS50157"/>
    </source>
</evidence>
<feature type="compositionally biased region" description="Acidic residues" evidence="8">
    <location>
        <begin position="336"/>
        <end position="354"/>
    </location>
</feature>
<keyword evidence="9" id="KW-0812">Transmembrane</keyword>
<dbReference type="PROSITE" id="PS00028">
    <property type="entry name" value="ZINC_FINGER_C2H2_1"/>
    <property type="match status" value="2"/>
</dbReference>
<proteinExistence type="predicted"/>
<evidence type="ECO:0000256" key="4">
    <source>
        <dbReference type="ARBA" id="ARBA00022771"/>
    </source>
</evidence>
<feature type="domain" description="C2H2-type" evidence="10">
    <location>
        <begin position="386"/>
        <end position="413"/>
    </location>
</feature>
<feature type="region of interest" description="Disordered" evidence="8">
    <location>
        <begin position="28"/>
        <end position="58"/>
    </location>
</feature>
<dbReference type="AlphaFoldDB" id="A0A8C6UMT7"/>
<dbReference type="PANTHER" id="PTHR24394">
    <property type="entry name" value="ZINC FINGER PROTEIN"/>
    <property type="match status" value="1"/>
</dbReference>
<dbReference type="Ensembl" id="ENSNMLT00000043220.1">
    <property type="protein sequence ID" value="ENSNMLP00000038831.1"/>
    <property type="gene ID" value="ENSNMLG00000023948.1"/>
</dbReference>
<comment type="subcellular location">
    <subcellularLocation>
        <location evidence="1">Nucleus</location>
    </subcellularLocation>
</comment>
<dbReference type="GO" id="GO:0005634">
    <property type="term" value="C:nucleus"/>
    <property type="evidence" value="ECO:0007669"/>
    <property type="project" value="UniProtKB-SubCell"/>
</dbReference>
<sequence length="504" mass="56822">SRRCNSYRWTLSLRLWRSWAGSRAGLRDQTHVRGPDVPHQTRPRSGSRTGPRPRSGTWVRTGDRQLHGEQVCVFHRWSFALCVYLFICLSVVLRSRPLSVEELPVLIAPPVGEEPCDLRRSLRKTSERLKERPRFGRTFTCDDCGFVFSCEKLLIEHILTCTNRRNPPRDEGQPRPQPRPLSSESDDARVKAEPEDWAEPGGATVTVKTEPQDAEPGGSKNQEQNPDSAKRIKLEPGPEVDQDPEQDPDQDPDQDPEESHCELCGLELKGGDLAAHYLSDHTSHMCACGRCGQVLPKGRRLQEHAQRCAQSQSGPTQDETPPPNQTPPLQDHPENPEDESDDEDHEDHEEEEMEGCPLLDTAENAGASLAGLAPAAFPLDEPRRRHFCGICGRGFFQRCHLREHYTVHTKHKQFTCVTCGKGFLRQRQLRLHQDMHQGVARYVCPVCEQGTFLKQDHVRHMISHLSPGKPSARCASRCSRGRSLWSSTWRFTCTSAPSAARSSD</sequence>
<dbReference type="InterPro" id="IPR036236">
    <property type="entry name" value="Znf_C2H2_sf"/>
</dbReference>
<keyword evidence="5" id="KW-0862">Zinc</keyword>
<feature type="compositionally biased region" description="Polar residues" evidence="8">
    <location>
        <begin position="308"/>
        <end position="319"/>
    </location>
</feature>
<keyword evidence="4 7" id="KW-0863">Zinc-finger</keyword>
<dbReference type="InterPro" id="IPR013087">
    <property type="entry name" value="Znf_C2H2_type"/>
</dbReference>
<dbReference type="Gene3D" id="3.30.160.60">
    <property type="entry name" value="Classic Zinc Finger"/>
    <property type="match status" value="2"/>
</dbReference>
<protein>
    <recommendedName>
        <fullName evidence="10">C2H2-type domain-containing protein</fullName>
    </recommendedName>
</protein>
<feature type="region of interest" description="Disordered" evidence="8">
    <location>
        <begin position="302"/>
        <end position="354"/>
    </location>
</feature>
<accession>A0A8C6UMT7</accession>
<keyword evidence="12" id="KW-1185">Reference proteome</keyword>
<reference evidence="11" key="2">
    <citation type="submission" date="2025-09" db="UniProtKB">
        <authorList>
            <consortium name="Ensembl"/>
        </authorList>
    </citation>
    <scope>IDENTIFICATION</scope>
</reference>
<dbReference type="Proteomes" id="UP000694523">
    <property type="component" value="Unplaced"/>
</dbReference>
<evidence type="ECO:0000256" key="9">
    <source>
        <dbReference type="SAM" id="Phobius"/>
    </source>
</evidence>
<keyword evidence="9" id="KW-1133">Transmembrane helix</keyword>
<reference evidence="11" key="1">
    <citation type="submission" date="2025-08" db="UniProtKB">
        <authorList>
            <consortium name="Ensembl"/>
        </authorList>
    </citation>
    <scope>IDENTIFICATION</scope>
</reference>
<evidence type="ECO:0000256" key="8">
    <source>
        <dbReference type="SAM" id="MobiDB-lite"/>
    </source>
</evidence>
<feature type="compositionally biased region" description="Acidic residues" evidence="8">
    <location>
        <begin position="238"/>
        <end position="256"/>
    </location>
</feature>
<dbReference type="GO" id="GO:0000981">
    <property type="term" value="F:DNA-binding transcription factor activity, RNA polymerase II-specific"/>
    <property type="evidence" value="ECO:0007669"/>
    <property type="project" value="TreeGrafter"/>
</dbReference>
<evidence type="ECO:0000256" key="6">
    <source>
        <dbReference type="ARBA" id="ARBA00023242"/>
    </source>
</evidence>
<dbReference type="PANTHER" id="PTHR24394:SF42">
    <property type="entry name" value="ZINC FINGER AND BTB DOMAIN CONTAINING 1"/>
    <property type="match status" value="1"/>
</dbReference>
<evidence type="ECO:0000256" key="3">
    <source>
        <dbReference type="ARBA" id="ARBA00022737"/>
    </source>
</evidence>